<feature type="binding site" evidence="8">
    <location>
        <position position="71"/>
    </location>
    <ligand>
        <name>substrate</name>
    </ligand>
</feature>
<feature type="binding site" evidence="8">
    <location>
        <position position="28"/>
    </location>
    <ligand>
        <name>substrate</name>
    </ligand>
</feature>
<comment type="cofactor">
    <cofactor evidence="8">
        <name>Mg(2+)</name>
        <dbReference type="ChEBI" id="CHEBI:18420"/>
    </cofactor>
</comment>
<dbReference type="SUPFAM" id="SSF102114">
    <property type="entry name" value="Radical SAM enzymes"/>
    <property type="match status" value="1"/>
</dbReference>
<keyword evidence="1 8" id="KW-0004">4Fe-4S</keyword>
<comment type="cofactor">
    <cofactor evidence="8">
        <name>S-adenosyl-L-methionine</name>
        <dbReference type="ChEBI" id="CHEBI:59789"/>
    </cofactor>
    <text evidence="8">Binds 1 S-adenosyl-L-methionine per subunit.</text>
</comment>
<evidence type="ECO:0000256" key="5">
    <source>
        <dbReference type="ARBA" id="ARBA00023004"/>
    </source>
</evidence>
<proteinExistence type="inferred from homology"/>
<accession>A8A911</accession>
<dbReference type="AlphaFoldDB" id="A8A911"/>
<protein>
    <recommendedName>
        <fullName evidence="8">7-carboxy-7-deazaguanine synthase</fullName>
        <shortName evidence="8">CDG synthase</shortName>
        <ecNumber evidence="8">4.3.99.3</ecNumber>
    </recommendedName>
    <alternativeName>
        <fullName evidence="8">Archaeosine biosynthesis protein QueE</fullName>
    </alternativeName>
</protein>
<comment type="cofactor">
    <cofactor evidence="8">
        <name>[4Fe-4S] cluster</name>
        <dbReference type="ChEBI" id="CHEBI:49883"/>
    </cofactor>
    <text evidence="8">Binds 1 [4Fe-4S] cluster. The cluster is coordinated with 3 cysteines and an exchangeable S-adenosyl-L-methionine.</text>
</comment>
<feature type="binding site" evidence="8">
    <location>
        <begin position="38"/>
        <end position="40"/>
    </location>
    <ligand>
        <name>S-adenosyl-L-methionine</name>
        <dbReference type="ChEBI" id="CHEBI:59789"/>
    </ligand>
</feature>
<dbReference type="GeneID" id="5562060"/>
<feature type="binding site" evidence="8">
    <location>
        <position position="73"/>
    </location>
    <ligand>
        <name>S-adenosyl-L-methionine</name>
        <dbReference type="ChEBI" id="CHEBI:59789"/>
    </ligand>
</feature>
<dbReference type="OrthoDB" id="371936at2157"/>
<dbReference type="Proteomes" id="UP000000262">
    <property type="component" value="Chromosome"/>
</dbReference>
<evidence type="ECO:0000256" key="3">
    <source>
        <dbReference type="ARBA" id="ARBA00022723"/>
    </source>
</evidence>
<comment type="similarity">
    <text evidence="8">Belongs to the radical SAM superfamily. 7-carboxy-7-deazaguanine synthase family.</text>
</comment>
<dbReference type="STRING" id="453591.Igni_0229"/>
<keyword evidence="5 8" id="KW-0408">Iron</keyword>
<evidence type="ECO:0000256" key="2">
    <source>
        <dbReference type="ARBA" id="ARBA00022691"/>
    </source>
</evidence>
<feature type="binding site" evidence="8">
    <location>
        <begin position="176"/>
        <end position="179"/>
    </location>
    <ligand>
        <name>S-adenosyl-L-methionine</name>
        <dbReference type="ChEBI" id="CHEBI:59789"/>
    </ligand>
</feature>
<comment type="catalytic activity">
    <reaction evidence="8">
        <text>6-carboxy-5,6,7,8-tetrahydropterin + H(+) = 7-carboxy-7-carbaguanine + NH4(+)</text>
        <dbReference type="Rhea" id="RHEA:27974"/>
        <dbReference type="ChEBI" id="CHEBI:15378"/>
        <dbReference type="ChEBI" id="CHEBI:28938"/>
        <dbReference type="ChEBI" id="CHEBI:61032"/>
        <dbReference type="ChEBI" id="CHEBI:61036"/>
        <dbReference type="EC" id="4.3.99.3"/>
    </reaction>
</comment>
<dbReference type="InterPro" id="IPR024924">
    <property type="entry name" value="7-CO-7-deazaguanine_synth-like"/>
</dbReference>
<feature type="binding site" evidence="8">
    <location>
        <position position="218"/>
    </location>
    <ligand>
        <name>substrate</name>
    </ligand>
</feature>
<dbReference type="KEGG" id="iho:Igni_0229"/>
<dbReference type="GO" id="GO:1904047">
    <property type="term" value="F:S-adenosyl-L-methionine binding"/>
    <property type="evidence" value="ECO:0007669"/>
    <property type="project" value="UniProtKB-UniRule"/>
</dbReference>
<evidence type="ECO:0000256" key="1">
    <source>
        <dbReference type="ARBA" id="ARBA00022485"/>
    </source>
</evidence>
<dbReference type="InterPro" id="IPR058240">
    <property type="entry name" value="rSAM_sf"/>
</dbReference>
<dbReference type="PANTHER" id="PTHR42836:SF1">
    <property type="entry name" value="7-CARBOXY-7-DEAZAGUANINE SYNTHASE"/>
    <property type="match status" value="1"/>
</dbReference>
<keyword evidence="4 8" id="KW-0460">Magnesium</keyword>
<dbReference type="GO" id="GO:0000287">
    <property type="term" value="F:magnesium ion binding"/>
    <property type="evidence" value="ECO:0007669"/>
    <property type="project" value="UniProtKB-UniRule"/>
</dbReference>
<dbReference type="SFLD" id="SFLDS00029">
    <property type="entry name" value="Radical_SAM"/>
    <property type="match status" value="1"/>
</dbReference>
<evidence type="ECO:0000259" key="9">
    <source>
        <dbReference type="PROSITE" id="PS51918"/>
    </source>
</evidence>
<evidence type="ECO:0000256" key="6">
    <source>
        <dbReference type="ARBA" id="ARBA00023014"/>
    </source>
</evidence>
<comment type="pathway">
    <text evidence="8">Purine metabolism; 7-cyano-7-deazaguanine biosynthesis.</text>
</comment>
<evidence type="ECO:0000256" key="7">
    <source>
        <dbReference type="ARBA" id="ARBA00023239"/>
    </source>
</evidence>
<keyword evidence="2 8" id="KW-0949">S-adenosyl-L-methionine</keyword>
<dbReference type="HAMAP" id="MF_00917">
    <property type="entry name" value="QueE"/>
    <property type="match status" value="1"/>
</dbReference>
<dbReference type="PANTHER" id="PTHR42836">
    <property type="entry name" value="7-CARBOXY-7-DEAZAGUANINE SYNTHASE"/>
    <property type="match status" value="1"/>
</dbReference>
<dbReference type="PROSITE" id="PS51918">
    <property type="entry name" value="RADICAL_SAM"/>
    <property type="match status" value="1"/>
</dbReference>
<dbReference type="EMBL" id="CP000816">
    <property type="protein sequence ID" value="ABU81413.1"/>
    <property type="molecule type" value="Genomic_DNA"/>
</dbReference>
<evidence type="ECO:0000256" key="4">
    <source>
        <dbReference type="ARBA" id="ARBA00022842"/>
    </source>
</evidence>
<dbReference type="GO" id="GO:0016840">
    <property type="term" value="F:carbon-nitrogen lyase activity"/>
    <property type="evidence" value="ECO:0007669"/>
    <property type="project" value="UniProtKB-UniRule"/>
</dbReference>
<dbReference type="RefSeq" id="WP_011998265.1">
    <property type="nucleotide sequence ID" value="NC_009776.1"/>
</dbReference>
<dbReference type="UniPathway" id="UPA00391"/>
<dbReference type="InterPro" id="IPR013785">
    <property type="entry name" value="Aldolase_TIM"/>
</dbReference>
<dbReference type="Gene3D" id="3.20.20.70">
    <property type="entry name" value="Aldolase class I"/>
    <property type="match status" value="1"/>
</dbReference>
<evidence type="ECO:0000256" key="8">
    <source>
        <dbReference type="HAMAP-Rule" id="MF_00917"/>
    </source>
</evidence>
<dbReference type="GO" id="GO:0051539">
    <property type="term" value="F:4 iron, 4 sulfur cluster binding"/>
    <property type="evidence" value="ECO:0007669"/>
    <property type="project" value="UniProtKB-UniRule"/>
</dbReference>
<dbReference type="Pfam" id="PF04055">
    <property type="entry name" value="Radical_SAM"/>
    <property type="match status" value="1"/>
</dbReference>
<keyword evidence="6 8" id="KW-0411">Iron-sulfur</keyword>
<feature type="binding site" evidence="8">
    <location>
        <position position="36"/>
    </location>
    <ligand>
        <name>[4Fe-4S] cluster</name>
        <dbReference type="ChEBI" id="CHEBI:49883"/>
        <note>4Fe-4S-S-AdoMet</note>
    </ligand>
</feature>
<dbReference type="CDD" id="cd01335">
    <property type="entry name" value="Radical_SAM"/>
    <property type="match status" value="1"/>
</dbReference>
<feature type="binding site" evidence="8">
    <location>
        <position position="41"/>
    </location>
    <ligand>
        <name>Mg(2+)</name>
        <dbReference type="ChEBI" id="CHEBI:18420"/>
    </ligand>
</feature>
<comment type="subunit">
    <text evidence="8">Homodimer.</text>
</comment>
<evidence type="ECO:0000313" key="10">
    <source>
        <dbReference type="EMBL" id="ABU81413.1"/>
    </source>
</evidence>
<organism evidence="10 11">
    <name type="scientific">Ignicoccus hospitalis (strain KIN4/I / DSM 18386 / JCM 14125)</name>
    <dbReference type="NCBI Taxonomy" id="453591"/>
    <lineage>
        <taxon>Archaea</taxon>
        <taxon>Thermoproteota</taxon>
        <taxon>Thermoprotei</taxon>
        <taxon>Desulfurococcales</taxon>
        <taxon>Desulfurococcaceae</taxon>
        <taxon>Ignicoccus</taxon>
    </lineage>
</organism>
<dbReference type="PhylomeDB" id="A8A911"/>
<keyword evidence="7 8" id="KW-0456">Lyase</keyword>
<feature type="binding site" evidence="8">
    <location>
        <begin position="13"/>
        <end position="15"/>
    </location>
    <ligand>
        <name>substrate</name>
    </ligand>
</feature>
<dbReference type="InterPro" id="IPR007197">
    <property type="entry name" value="rSAM"/>
</dbReference>
<gene>
    <name evidence="8" type="primary">queE</name>
    <name evidence="10" type="ordered locus">Igni_0229</name>
</gene>
<keyword evidence="11" id="KW-1185">Reference proteome</keyword>
<keyword evidence="3 8" id="KW-0479">Metal-binding</keyword>
<dbReference type="PIRSF" id="PIRSF000370">
    <property type="entry name" value="QueE"/>
    <property type="match status" value="1"/>
</dbReference>
<feature type="binding site" evidence="8">
    <location>
        <position position="39"/>
    </location>
    <ligand>
        <name>[4Fe-4S] cluster</name>
        <dbReference type="ChEBI" id="CHEBI:49883"/>
        <note>4Fe-4S-S-AdoMet</note>
    </ligand>
</feature>
<reference evidence="10 11" key="1">
    <citation type="journal article" date="2008" name="Genome Biol.">
        <title>A genomic analysis of the archaeal system Ignicoccus hospitalis-Nanoarchaeum equitans.</title>
        <authorList>
            <person name="Podar M."/>
            <person name="Anderson I."/>
            <person name="Makarova K.S."/>
            <person name="Elkins J.G."/>
            <person name="Ivanova N."/>
            <person name="Wall M.A."/>
            <person name="Lykidis A."/>
            <person name="Mavromatis K."/>
            <person name="Sun H."/>
            <person name="Hudson M.E."/>
            <person name="Chen W."/>
            <person name="Deciu C."/>
            <person name="Hutchison D."/>
            <person name="Eads J.R."/>
            <person name="Anderson A."/>
            <person name="Fernandes F."/>
            <person name="Szeto E."/>
            <person name="Lapidus A."/>
            <person name="Kyrpides N.C."/>
            <person name="Saier M.H.Jr."/>
            <person name="Richardson P.M."/>
            <person name="Rachel R."/>
            <person name="Huber H."/>
            <person name="Eisen J.A."/>
            <person name="Koonin E.V."/>
            <person name="Keller M."/>
            <person name="Stetter K.O."/>
        </authorList>
    </citation>
    <scope>NUCLEOTIDE SEQUENCE [LARGE SCALE GENOMIC DNA]</scope>
    <source>
        <strain evidence="11">KIN4/I / DSM 18386 / JCM 14125</strain>
    </source>
</reference>
<comment type="function">
    <text evidence="8">Catalyzes the complex heterocyclic radical-mediated conversion of 6-carboxy-5,6,7,8-tetrahydropterin (CPH4) to 7-carboxy-7-deazaguanine (CDG), a step common to the biosynthetic pathways of all 7-deazapurine-containing compounds.</text>
</comment>
<feature type="binding site" evidence="8">
    <location>
        <begin position="121"/>
        <end position="123"/>
    </location>
    <ligand>
        <name>S-adenosyl-L-methionine</name>
        <dbReference type="ChEBI" id="CHEBI:59789"/>
    </ligand>
</feature>
<name>A8A911_IGNH4</name>
<dbReference type="eggNOG" id="arCOG02173">
    <property type="taxonomic scope" value="Archaea"/>
</dbReference>
<feature type="domain" description="Radical SAM core" evidence="9">
    <location>
        <begin position="19"/>
        <end position="218"/>
    </location>
</feature>
<evidence type="ECO:0000313" key="11">
    <source>
        <dbReference type="Proteomes" id="UP000000262"/>
    </source>
</evidence>
<sequence>MSEFEVIEEFLSIQGEGSLVGTPAYFVRLARCNLRCPWCDTKYSWSPGLKVPVSEVAERALESGVGLIVLTGGEPLLWQLEIRSFLKELEEKGFKGLVQIETNGTIYPSALEGHEIWITVSPKVTCDYYINFPSTVRRILENFSGELKLVVRRTDLTCVKKFLEELGDVPRPVVLQPLDEGEGYASAARELVLEVLKDDYLKRRVRVVPQVHKLLQMP</sequence>
<feature type="binding site" evidence="8">
    <location>
        <position position="32"/>
    </location>
    <ligand>
        <name>[4Fe-4S] cluster</name>
        <dbReference type="ChEBI" id="CHEBI:49883"/>
        <note>4Fe-4S-S-AdoMet</note>
    </ligand>
</feature>
<dbReference type="HOGENOM" id="CLU_066739_2_3_2"/>
<dbReference type="EC" id="4.3.99.3" evidence="8"/>